<reference evidence="1" key="1">
    <citation type="submission" date="2014-11" db="EMBL/GenBank/DDBJ databases">
        <authorList>
            <person name="Amaro Gonzalez C."/>
        </authorList>
    </citation>
    <scope>NUCLEOTIDE SEQUENCE</scope>
</reference>
<protein>
    <submittedName>
        <fullName evidence="1">Uncharacterized protein</fullName>
    </submittedName>
</protein>
<sequence>MRFGFTASIGLHFYTKRKPHYCRPTDPCG</sequence>
<evidence type="ECO:0000313" key="1">
    <source>
        <dbReference type="EMBL" id="JAH53416.1"/>
    </source>
</evidence>
<name>A0A0E9TIK3_ANGAN</name>
<reference evidence="1" key="2">
    <citation type="journal article" date="2015" name="Fish Shellfish Immunol.">
        <title>Early steps in the European eel (Anguilla anguilla)-Vibrio vulnificus interaction in the gills: Role of the RtxA13 toxin.</title>
        <authorList>
            <person name="Callol A."/>
            <person name="Pajuelo D."/>
            <person name="Ebbesson L."/>
            <person name="Teles M."/>
            <person name="MacKenzie S."/>
            <person name="Amaro C."/>
        </authorList>
    </citation>
    <scope>NUCLEOTIDE SEQUENCE</scope>
</reference>
<dbReference type="AlphaFoldDB" id="A0A0E9TIK3"/>
<organism evidence="1">
    <name type="scientific">Anguilla anguilla</name>
    <name type="common">European freshwater eel</name>
    <name type="synonym">Muraena anguilla</name>
    <dbReference type="NCBI Taxonomy" id="7936"/>
    <lineage>
        <taxon>Eukaryota</taxon>
        <taxon>Metazoa</taxon>
        <taxon>Chordata</taxon>
        <taxon>Craniata</taxon>
        <taxon>Vertebrata</taxon>
        <taxon>Euteleostomi</taxon>
        <taxon>Actinopterygii</taxon>
        <taxon>Neopterygii</taxon>
        <taxon>Teleostei</taxon>
        <taxon>Anguilliformes</taxon>
        <taxon>Anguillidae</taxon>
        <taxon>Anguilla</taxon>
    </lineage>
</organism>
<accession>A0A0E9TIK3</accession>
<dbReference type="EMBL" id="GBXM01055161">
    <property type="protein sequence ID" value="JAH53416.1"/>
    <property type="molecule type" value="Transcribed_RNA"/>
</dbReference>
<proteinExistence type="predicted"/>